<evidence type="ECO:0000313" key="2">
    <source>
        <dbReference type="Proteomes" id="UP000032668"/>
    </source>
</evidence>
<name>A0A0D6PA91_9PROT</name>
<dbReference type="Proteomes" id="UP000032668">
    <property type="component" value="Unassembled WGS sequence"/>
</dbReference>
<evidence type="ECO:0000313" key="1">
    <source>
        <dbReference type="EMBL" id="GAN78597.1"/>
    </source>
</evidence>
<reference evidence="1 2" key="1">
    <citation type="submission" date="2012-11" db="EMBL/GenBank/DDBJ databases">
        <title>Whole genome sequence of Acidocella aminolytica 101 = DSM 11237.</title>
        <authorList>
            <person name="Azuma Y."/>
            <person name="Higashiura N."/>
            <person name="Hirakawa H."/>
            <person name="Matsushita K."/>
        </authorList>
    </citation>
    <scope>NUCLEOTIDE SEQUENCE [LARGE SCALE GENOMIC DNA]</scope>
    <source>
        <strain evidence="2">101 / DSM 11237</strain>
    </source>
</reference>
<dbReference type="EMBL" id="BANC01000003">
    <property type="protein sequence ID" value="GAN78597.1"/>
    <property type="molecule type" value="Genomic_DNA"/>
</dbReference>
<keyword evidence="2" id="KW-1185">Reference proteome</keyword>
<proteinExistence type="predicted"/>
<dbReference type="STRING" id="1120923.SAMN02746095_02562"/>
<accession>A0A0D6PA91</accession>
<dbReference type="AlphaFoldDB" id="A0A0D6PA91"/>
<sequence length="197" mass="22005">MPSRRNIMAIAGSLFTGFLTLLGFGQKSAIARIAVDPPSSEGMMNGMMGQSMSHMDMHGMMSRDNMMGPMRLGMELFERHAEITRATDYLPNGIIDTTVSNNPKTARLIQAHVIEMYARLADNRPFPYPMSNSVPAMFANSAQYQRSYKLLPTGIQVTEISDDPEMVKVIYAHARELDRFAKEGMPAMMRGMMRKTG</sequence>
<comment type="caution">
    <text evidence="1">The sequence shown here is derived from an EMBL/GenBank/DDBJ whole genome shotgun (WGS) entry which is preliminary data.</text>
</comment>
<gene>
    <name evidence="1" type="ORF">Aam_003_009</name>
</gene>
<protein>
    <submittedName>
        <fullName evidence="1">Uncharacterized protein</fullName>
    </submittedName>
</protein>
<organism evidence="1 2">
    <name type="scientific">Acidocella aminolytica 101 = DSM 11237</name>
    <dbReference type="NCBI Taxonomy" id="1120923"/>
    <lineage>
        <taxon>Bacteria</taxon>
        <taxon>Pseudomonadati</taxon>
        <taxon>Pseudomonadota</taxon>
        <taxon>Alphaproteobacteria</taxon>
        <taxon>Acetobacterales</taxon>
        <taxon>Acidocellaceae</taxon>
        <taxon>Acidocella</taxon>
    </lineage>
</organism>